<keyword evidence="2" id="KW-1185">Reference proteome</keyword>
<dbReference type="AlphaFoldDB" id="A0A4Q5LF73"/>
<comment type="caution">
    <text evidence="1">The sequence shown here is derived from an EMBL/GenBank/DDBJ whole genome shotgun (WGS) entry which is preliminary data.</text>
</comment>
<evidence type="ECO:0000313" key="2">
    <source>
        <dbReference type="Proteomes" id="UP000294155"/>
    </source>
</evidence>
<dbReference type="EMBL" id="SEWE01000010">
    <property type="protein sequence ID" value="RYU81259.1"/>
    <property type="molecule type" value="Genomic_DNA"/>
</dbReference>
<accession>A0A4Q5LF73</accession>
<protein>
    <submittedName>
        <fullName evidence="1">Uncharacterized protein</fullName>
    </submittedName>
</protein>
<organism evidence="1 2">
    <name type="scientific">Hymenobacter persicinus</name>
    <dbReference type="NCBI Taxonomy" id="2025506"/>
    <lineage>
        <taxon>Bacteria</taxon>
        <taxon>Pseudomonadati</taxon>
        <taxon>Bacteroidota</taxon>
        <taxon>Cytophagia</taxon>
        <taxon>Cytophagales</taxon>
        <taxon>Hymenobacteraceae</taxon>
        <taxon>Hymenobacter</taxon>
    </lineage>
</organism>
<dbReference type="Proteomes" id="UP000294155">
    <property type="component" value="Unassembled WGS sequence"/>
</dbReference>
<name>A0A4Q5LF73_9BACT</name>
<dbReference type="RefSeq" id="WP_129920365.1">
    <property type="nucleotide sequence ID" value="NZ_SEWE01000010.1"/>
</dbReference>
<reference evidence="1 2" key="1">
    <citation type="submission" date="2019-02" db="EMBL/GenBank/DDBJ databases">
        <title>Bacterial novel species isolated from soil.</title>
        <authorList>
            <person name="Jung H.-Y."/>
        </authorList>
    </citation>
    <scope>NUCLEOTIDE SEQUENCE [LARGE SCALE GENOMIC DNA]</scope>
    <source>
        <strain evidence="1 2">1-3-3-3</strain>
    </source>
</reference>
<gene>
    <name evidence="1" type="ORF">EWM57_06695</name>
</gene>
<proteinExistence type="predicted"/>
<dbReference type="OrthoDB" id="1064164at2"/>
<evidence type="ECO:0000313" key="1">
    <source>
        <dbReference type="EMBL" id="RYU81259.1"/>
    </source>
</evidence>
<sequence length="298" mass="33984">MISKMQSENQTKGSFIFNKIWIIESLGVVDKPTGTILYNDLIKNKSSQLQTLDSELAIVKDYDELVSVLDRIKSDVQDKHHFPFIHFEIHGSNDKMGLVLASSQFVSWTEFASLLREINIETRNNTMVTTAVCFGGRAFIEIDPVLPAPFAGIVGPYEAVYVNDIEEGYNAFFDLLLNGNGFDKALTALNGYGESESKFEFIPAIGLFNILWSDLLTMYKDPLFMENKIFALTYRSFASWNARGEEITMTIEQVKAYYRNLYTNDNELDEMKSAMMKTFIMADLDPLPFVNLDRPDDW</sequence>